<accession>A0A1D2VQC9</accession>
<keyword evidence="1" id="KW-1133">Transmembrane helix</keyword>
<evidence type="ECO:0000256" key="1">
    <source>
        <dbReference type="SAM" id="Phobius"/>
    </source>
</evidence>
<sequence>MFFFSYSLPFTVTRAYLYSFVAGVSIFLVLLFWSFFLFDKIYNYLLPIPTIIVPLNFNYEYIYNRVSPFVLVDLNHIEDSILNLVTFNNHYNFNFNFQSYCDFSKFAYLPLMIKFSILNNELVDDLVLNYQLNNNKNRDFTHTHEHYNNDNTDYARASQIVNSWPLTSSILVNDNLNNNGNILVSILHNFLVSCSNTQNNHNNYNGINNNNNVIENQFLPPILKSFLPPIIYNFPNNLINYFTSFNSKNHHNDLNLNSYSLDLLRDYKFDIKNLPFLKNSSVLIEFNNPNIILDNINSILKINLNYKGLRYYLHNFKVFSYITGISLIWFVSILIYLLFIISFNYYKNTRSRNSNTILSKH</sequence>
<evidence type="ECO:0000313" key="3">
    <source>
        <dbReference type="Proteomes" id="UP000095038"/>
    </source>
</evidence>
<dbReference type="RefSeq" id="XP_020050121.1">
    <property type="nucleotide sequence ID" value="XM_020191444.1"/>
</dbReference>
<proteinExistence type="predicted"/>
<keyword evidence="1" id="KW-0812">Transmembrane</keyword>
<organism evidence="2 3">
    <name type="scientific">Ascoidea rubescens DSM 1968</name>
    <dbReference type="NCBI Taxonomy" id="1344418"/>
    <lineage>
        <taxon>Eukaryota</taxon>
        <taxon>Fungi</taxon>
        <taxon>Dikarya</taxon>
        <taxon>Ascomycota</taxon>
        <taxon>Saccharomycotina</taxon>
        <taxon>Saccharomycetes</taxon>
        <taxon>Ascoideaceae</taxon>
        <taxon>Ascoidea</taxon>
    </lineage>
</organism>
<feature type="transmembrane region" description="Helical" evidence="1">
    <location>
        <begin position="318"/>
        <end position="346"/>
    </location>
</feature>
<reference evidence="3" key="1">
    <citation type="submission" date="2016-05" db="EMBL/GenBank/DDBJ databases">
        <title>Comparative genomics of biotechnologically important yeasts.</title>
        <authorList>
            <consortium name="DOE Joint Genome Institute"/>
            <person name="Riley R."/>
            <person name="Haridas S."/>
            <person name="Wolfe K.H."/>
            <person name="Lopes M.R."/>
            <person name="Hittinger C.T."/>
            <person name="Goker M."/>
            <person name="Salamov A."/>
            <person name="Wisecaver J."/>
            <person name="Long T.M."/>
            <person name="Aerts A.L."/>
            <person name="Barry K."/>
            <person name="Choi C."/>
            <person name="Clum A."/>
            <person name="Coughlan A.Y."/>
            <person name="Deshpande S."/>
            <person name="Douglass A.P."/>
            <person name="Hanson S.J."/>
            <person name="Klenk H.-P."/>
            <person name="Labutti K."/>
            <person name="Lapidus A."/>
            <person name="Lindquist E."/>
            <person name="Lipzen A."/>
            <person name="Meier-Kolthoff J.P."/>
            <person name="Ohm R.A."/>
            <person name="Otillar R.P."/>
            <person name="Pangilinan J."/>
            <person name="Peng Y."/>
            <person name="Rokas A."/>
            <person name="Rosa C.A."/>
            <person name="Scheuner C."/>
            <person name="Sibirny A.A."/>
            <person name="Slot J.C."/>
            <person name="Stielow J.B."/>
            <person name="Sun H."/>
            <person name="Kurtzman C.P."/>
            <person name="Blackwell M."/>
            <person name="Grigoriev I.V."/>
            <person name="Jeffries T.W."/>
        </authorList>
    </citation>
    <scope>NUCLEOTIDE SEQUENCE [LARGE SCALE GENOMIC DNA]</scope>
    <source>
        <strain evidence="3">DSM 1968</strain>
    </source>
</reference>
<protein>
    <submittedName>
        <fullName evidence="2">Uncharacterized protein</fullName>
    </submittedName>
</protein>
<keyword evidence="3" id="KW-1185">Reference proteome</keyword>
<keyword evidence="1" id="KW-0472">Membrane</keyword>
<dbReference type="Proteomes" id="UP000095038">
    <property type="component" value="Unassembled WGS sequence"/>
</dbReference>
<gene>
    <name evidence="2" type="ORF">ASCRUDRAFT_67877</name>
</gene>
<dbReference type="EMBL" id="KV454475">
    <property type="protein sequence ID" value="ODV63814.1"/>
    <property type="molecule type" value="Genomic_DNA"/>
</dbReference>
<feature type="transmembrane region" description="Helical" evidence="1">
    <location>
        <begin position="15"/>
        <end position="38"/>
    </location>
</feature>
<dbReference type="AlphaFoldDB" id="A0A1D2VQC9"/>
<dbReference type="InParanoid" id="A0A1D2VQC9"/>
<dbReference type="GeneID" id="30965080"/>
<name>A0A1D2VQC9_9ASCO</name>
<evidence type="ECO:0000313" key="2">
    <source>
        <dbReference type="EMBL" id="ODV63814.1"/>
    </source>
</evidence>
<dbReference type="OrthoDB" id="4090750at2759"/>